<protein>
    <submittedName>
        <fullName evidence="2">Uncharacterized protein</fullName>
    </submittedName>
</protein>
<sequence>MTHFFEVDSAEAADGARSGVLDDMGMPAGSPPCRE</sequence>
<evidence type="ECO:0000313" key="2">
    <source>
        <dbReference type="EMBL" id="MBB5996962.1"/>
    </source>
</evidence>
<gene>
    <name evidence="2" type="ORF">HNR25_000713</name>
</gene>
<proteinExistence type="predicted"/>
<dbReference type="EMBL" id="JACHLY010000001">
    <property type="protein sequence ID" value="MBB5996962.1"/>
    <property type="molecule type" value="Genomic_DNA"/>
</dbReference>
<reference evidence="2 3" key="1">
    <citation type="submission" date="2020-08" db="EMBL/GenBank/DDBJ databases">
        <title>Sequencing the genomes of 1000 actinobacteria strains.</title>
        <authorList>
            <person name="Klenk H.-P."/>
        </authorList>
    </citation>
    <scope>NUCLEOTIDE SEQUENCE [LARGE SCALE GENOMIC DNA]</scope>
    <source>
        <strain evidence="2 3">DSM 44593</strain>
    </source>
</reference>
<keyword evidence="3" id="KW-1185">Reference proteome</keyword>
<dbReference type="AlphaFoldDB" id="A0A841E2N7"/>
<organism evidence="2 3">
    <name type="scientific">Streptomonospora salina</name>
    <dbReference type="NCBI Taxonomy" id="104205"/>
    <lineage>
        <taxon>Bacteria</taxon>
        <taxon>Bacillati</taxon>
        <taxon>Actinomycetota</taxon>
        <taxon>Actinomycetes</taxon>
        <taxon>Streptosporangiales</taxon>
        <taxon>Nocardiopsidaceae</taxon>
        <taxon>Streptomonospora</taxon>
    </lineage>
</organism>
<comment type="caution">
    <text evidence="2">The sequence shown here is derived from an EMBL/GenBank/DDBJ whole genome shotgun (WGS) entry which is preliminary data.</text>
</comment>
<evidence type="ECO:0000313" key="3">
    <source>
        <dbReference type="Proteomes" id="UP000578077"/>
    </source>
</evidence>
<accession>A0A841E2N7</accession>
<evidence type="ECO:0000256" key="1">
    <source>
        <dbReference type="SAM" id="MobiDB-lite"/>
    </source>
</evidence>
<dbReference type="Proteomes" id="UP000578077">
    <property type="component" value="Unassembled WGS sequence"/>
</dbReference>
<feature type="region of interest" description="Disordered" evidence="1">
    <location>
        <begin position="1"/>
        <end position="35"/>
    </location>
</feature>
<name>A0A841E2N7_9ACTN</name>